<keyword evidence="1" id="KW-1133">Transmembrane helix</keyword>
<organism evidence="2 3">
    <name type="scientific">Acinetobacter phage Acj9</name>
    <dbReference type="NCBI Taxonomy" id="760939"/>
    <lineage>
        <taxon>Viruses</taxon>
        <taxon>Duplodnaviria</taxon>
        <taxon>Heunggongvirae</taxon>
        <taxon>Uroviricota</taxon>
        <taxon>Caudoviricetes</taxon>
        <taxon>Pantevenvirales</taxon>
        <taxon>Straboviridae</taxon>
        <taxon>Twarogvirinae</taxon>
        <taxon>Acajnonavirus</taxon>
        <taxon>Acajnonavirus acj9</taxon>
    </lineage>
</organism>
<reference evidence="2 3" key="1">
    <citation type="journal article" date="2010" name="Virol. J.">
        <title>Genomes of the T4-related bacteriophages as windows on microbial genome evolution.</title>
        <authorList>
            <person name="Petrov V.M."/>
            <person name="Ratnayaka S."/>
            <person name="Nolan J.M."/>
            <person name="Miller E.S."/>
            <person name="Karam J.D."/>
        </authorList>
    </citation>
    <scope>NUCLEOTIDE SEQUENCE [LARGE SCALE GENOMIC DNA]</scope>
</reference>
<accession>E5EPK6</accession>
<dbReference type="Proteomes" id="UP000008731">
    <property type="component" value="Segment"/>
</dbReference>
<dbReference type="GeneID" id="9926506"/>
<dbReference type="KEGG" id="vg:9926506"/>
<feature type="transmembrane region" description="Helical" evidence="1">
    <location>
        <begin position="12"/>
        <end position="38"/>
    </location>
</feature>
<evidence type="ECO:0000313" key="2">
    <source>
        <dbReference type="EMBL" id="ADG59972.1"/>
    </source>
</evidence>
<proteinExistence type="predicted"/>
<gene>
    <name evidence="2" type="ORF">Acj9p072</name>
</gene>
<dbReference type="OrthoDB" id="29319at10239"/>
<evidence type="ECO:0000313" key="3">
    <source>
        <dbReference type="Proteomes" id="UP000008731"/>
    </source>
</evidence>
<keyword evidence="3" id="KW-1185">Reference proteome</keyword>
<evidence type="ECO:0000256" key="1">
    <source>
        <dbReference type="SAM" id="Phobius"/>
    </source>
</evidence>
<dbReference type="RefSeq" id="YP_004010209.1">
    <property type="nucleotide sequence ID" value="NC_014663.1"/>
</dbReference>
<sequence length="51" mass="5862">MRYLAMLVSFAIYMFGIILAKGSWSTFFAIVFFPYAWYLSITQIAKSLGLL</sequence>
<keyword evidence="1" id="KW-0472">Membrane</keyword>
<name>E5EPK6_9CAUD</name>
<protein>
    <submittedName>
        <fullName evidence="2">Uncharacterized protein</fullName>
    </submittedName>
</protein>
<keyword evidence="1" id="KW-0812">Transmembrane</keyword>
<dbReference type="EMBL" id="HM004124">
    <property type="protein sequence ID" value="ADG59972.1"/>
    <property type="molecule type" value="Genomic_DNA"/>
</dbReference>